<accession>A0ABF7QYB4</accession>
<protein>
    <recommendedName>
        <fullName evidence="3">Cthe-2314-like HEPN domain-containing protein</fullName>
    </recommendedName>
</protein>
<dbReference type="AlphaFoldDB" id="A0ABF7QYB4"/>
<sequence>MDDSHDPALNKSTLPRPARTKPLVRHILPSDNHGFIGRVYDLSIVSLNFDSYEEMAQYPDVKYALEVNYALKGLTRRVESLNLAGGLIWPERLPESFKDFAVSRYEWLTIAADVFLMRYTSVVDCALIFASGVYECGLEAKKCSFDQLKKKGVASTALYVLEQMLADQGNLRAERNARFHHGEERGFTEDSQTFEMAARFEQWGSGLTGKNQVGRTINVTRSFQEGLVELQREFNFSTKSLVKRLDEFYDILEVEFESRFGPRIQAATHGLNAGSQVRGRARP</sequence>
<dbReference type="Proteomes" id="UP000008330">
    <property type="component" value="Plasmid pRLG202"/>
</dbReference>
<reference evidence="1 2" key="1">
    <citation type="journal article" date="2010" name="Stand. Genomic Sci.">
        <title>Complete genome sequence of Rhizobium leguminosarum bv trifolii strain WSM2304, an effective microsymbiont of the South American clover Trifolium polymorphum.</title>
        <authorList>
            <person name="Reeve W."/>
            <person name="O'Hara G."/>
            <person name="Chain P."/>
            <person name="Ardley J."/>
            <person name="Brau L."/>
            <person name="Nandesena K."/>
            <person name="Tiwari R."/>
            <person name="Malfatti S."/>
            <person name="Kiss H."/>
            <person name="Lapidus A."/>
            <person name="Copeland A."/>
            <person name="Nolan M."/>
            <person name="Land M."/>
            <person name="Ivanova N."/>
            <person name="Mavromatis K."/>
            <person name="Markowitz V."/>
            <person name="Kyrpides N."/>
            <person name="Melino V."/>
            <person name="Denton M."/>
            <person name="Yates R."/>
            <person name="Howieson J."/>
        </authorList>
    </citation>
    <scope>NUCLEOTIDE SEQUENCE [LARGE SCALE GENOMIC DNA]</scope>
    <source>
        <strain evidence="1 2">WSM2304</strain>
    </source>
</reference>
<evidence type="ECO:0008006" key="3">
    <source>
        <dbReference type="Google" id="ProtNLM"/>
    </source>
</evidence>
<name>A0ABF7QYB4_RHILW</name>
<geneLocation type="plasmid" evidence="1 2">
    <name>pRLG202</name>
</geneLocation>
<keyword evidence="1" id="KW-0614">Plasmid</keyword>
<dbReference type="RefSeq" id="WP_012555419.1">
    <property type="nucleotide sequence ID" value="NC_011366.1"/>
</dbReference>
<dbReference type="KEGG" id="rlt:Rleg2_6069"/>
<dbReference type="EMBL" id="CP001193">
    <property type="protein sequence ID" value="ACI59236.1"/>
    <property type="molecule type" value="Genomic_DNA"/>
</dbReference>
<proteinExistence type="predicted"/>
<organism evidence="1 2">
    <name type="scientific">Rhizobium leguminosarum bv. trifolii (strain WSM2304)</name>
    <dbReference type="NCBI Taxonomy" id="395492"/>
    <lineage>
        <taxon>Bacteria</taxon>
        <taxon>Pseudomonadati</taxon>
        <taxon>Pseudomonadota</taxon>
        <taxon>Alphaproteobacteria</taxon>
        <taxon>Hyphomicrobiales</taxon>
        <taxon>Rhizobiaceae</taxon>
        <taxon>Rhizobium/Agrobacterium group</taxon>
        <taxon>Rhizobium</taxon>
    </lineage>
</organism>
<gene>
    <name evidence="1" type="ordered locus">Rleg2_6069</name>
</gene>
<evidence type="ECO:0000313" key="1">
    <source>
        <dbReference type="EMBL" id="ACI59236.1"/>
    </source>
</evidence>
<keyword evidence="2" id="KW-1185">Reference proteome</keyword>
<evidence type="ECO:0000313" key="2">
    <source>
        <dbReference type="Proteomes" id="UP000008330"/>
    </source>
</evidence>